<evidence type="ECO:0000313" key="7">
    <source>
        <dbReference type="Proteomes" id="UP000799438"/>
    </source>
</evidence>
<dbReference type="InterPro" id="IPR020904">
    <property type="entry name" value="Sc_DH/Rdtase_CS"/>
</dbReference>
<sequence>MATGKADMSELTGSKLFDVSHVTAVVTGGGTGIGLMITQALVANGAKVYITGRREETLKKTVELYNKGPGQIIPLPGDVSDKADIQRLASEMTKKEPSGIHLLVNNAGIARDDATKFSTNGEPDLTSAEAISAHFMKSPQESWAETFNTNVTGVFFTSMAFAPLLARAKESTPGYAPSIVTVSSISGQMKGSSMGQFAYASSKAAATHVSRMLASTLVKTGIRVNIIAPGIFPSEMTAGSSGEDNKSELKPTAGNAAGRPGHDTDMAATILLLAGKGGLFYNEQILYPDGGSTLINPAAN</sequence>
<gene>
    <name evidence="6" type="ORF">K452DRAFT_354996</name>
</gene>
<dbReference type="GeneID" id="54303433"/>
<dbReference type="OrthoDB" id="2898618at2759"/>
<dbReference type="PROSITE" id="PS00061">
    <property type="entry name" value="ADH_SHORT"/>
    <property type="match status" value="1"/>
</dbReference>
<accession>A0A6A6BR69</accession>
<dbReference type="Proteomes" id="UP000799438">
    <property type="component" value="Unassembled WGS sequence"/>
</dbReference>
<protein>
    <submittedName>
        <fullName evidence="6">Uncharacterized protein</fullName>
    </submittedName>
</protein>
<keyword evidence="3" id="KW-0560">Oxidoreductase</keyword>
<evidence type="ECO:0000256" key="3">
    <source>
        <dbReference type="ARBA" id="ARBA00023002"/>
    </source>
</evidence>
<dbReference type="EMBL" id="ML995475">
    <property type="protein sequence ID" value="KAF2146500.1"/>
    <property type="molecule type" value="Genomic_DNA"/>
</dbReference>
<evidence type="ECO:0000256" key="1">
    <source>
        <dbReference type="ARBA" id="ARBA00006484"/>
    </source>
</evidence>
<dbReference type="InterPro" id="IPR052178">
    <property type="entry name" value="Sec_Metab_Biosynth_SDR"/>
</dbReference>
<dbReference type="InterPro" id="IPR002347">
    <property type="entry name" value="SDR_fam"/>
</dbReference>
<name>A0A6A6BR69_9PEZI</name>
<organism evidence="6 7">
    <name type="scientific">Aplosporella prunicola CBS 121167</name>
    <dbReference type="NCBI Taxonomy" id="1176127"/>
    <lineage>
        <taxon>Eukaryota</taxon>
        <taxon>Fungi</taxon>
        <taxon>Dikarya</taxon>
        <taxon>Ascomycota</taxon>
        <taxon>Pezizomycotina</taxon>
        <taxon>Dothideomycetes</taxon>
        <taxon>Dothideomycetes incertae sedis</taxon>
        <taxon>Botryosphaeriales</taxon>
        <taxon>Aplosporellaceae</taxon>
        <taxon>Aplosporella</taxon>
    </lineage>
</organism>
<evidence type="ECO:0000256" key="2">
    <source>
        <dbReference type="ARBA" id="ARBA00022857"/>
    </source>
</evidence>
<comment type="similarity">
    <text evidence="1 4">Belongs to the short-chain dehydrogenases/reductases (SDR) family.</text>
</comment>
<proteinExistence type="inferred from homology"/>
<dbReference type="AlphaFoldDB" id="A0A6A6BR69"/>
<dbReference type="SUPFAM" id="SSF51735">
    <property type="entry name" value="NAD(P)-binding Rossmann-fold domains"/>
    <property type="match status" value="1"/>
</dbReference>
<evidence type="ECO:0000256" key="4">
    <source>
        <dbReference type="RuleBase" id="RU000363"/>
    </source>
</evidence>
<dbReference type="PRINTS" id="PR00081">
    <property type="entry name" value="GDHRDH"/>
</dbReference>
<evidence type="ECO:0000313" key="6">
    <source>
        <dbReference type="EMBL" id="KAF2146500.1"/>
    </source>
</evidence>
<feature type="region of interest" description="Disordered" evidence="5">
    <location>
        <begin position="237"/>
        <end position="261"/>
    </location>
</feature>
<dbReference type="PANTHER" id="PTHR43618">
    <property type="entry name" value="7-ALPHA-HYDROXYSTEROID DEHYDROGENASE"/>
    <property type="match status" value="1"/>
</dbReference>
<keyword evidence="2" id="KW-0521">NADP</keyword>
<reference evidence="6" key="1">
    <citation type="journal article" date="2020" name="Stud. Mycol.">
        <title>101 Dothideomycetes genomes: a test case for predicting lifestyles and emergence of pathogens.</title>
        <authorList>
            <person name="Haridas S."/>
            <person name="Albert R."/>
            <person name="Binder M."/>
            <person name="Bloem J."/>
            <person name="Labutti K."/>
            <person name="Salamov A."/>
            <person name="Andreopoulos B."/>
            <person name="Baker S."/>
            <person name="Barry K."/>
            <person name="Bills G."/>
            <person name="Bluhm B."/>
            <person name="Cannon C."/>
            <person name="Castanera R."/>
            <person name="Culley D."/>
            <person name="Daum C."/>
            <person name="Ezra D."/>
            <person name="Gonzalez J."/>
            <person name="Henrissat B."/>
            <person name="Kuo A."/>
            <person name="Liang C."/>
            <person name="Lipzen A."/>
            <person name="Lutzoni F."/>
            <person name="Magnuson J."/>
            <person name="Mondo S."/>
            <person name="Nolan M."/>
            <person name="Ohm R."/>
            <person name="Pangilinan J."/>
            <person name="Park H.-J."/>
            <person name="Ramirez L."/>
            <person name="Alfaro M."/>
            <person name="Sun H."/>
            <person name="Tritt A."/>
            <person name="Yoshinaga Y."/>
            <person name="Zwiers L.-H."/>
            <person name="Turgeon B."/>
            <person name="Goodwin S."/>
            <person name="Spatafora J."/>
            <person name="Crous P."/>
            <person name="Grigoriev I."/>
        </authorList>
    </citation>
    <scope>NUCLEOTIDE SEQUENCE</scope>
    <source>
        <strain evidence="6">CBS 121167</strain>
    </source>
</reference>
<dbReference type="PANTHER" id="PTHR43618:SF4">
    <property type="entry name" value="SHORT CHAIN DEHYDROGENASE_REDUCTASE FAMILY (AFU_ORTHOLOGUE AFUA_7G04540)"/>
    <property type="match status" value="1"/>
</dbReference>
<dbReference type="Gene3D" id="3.40.50.720">
    <property type="entry name" value="NAD(P)-binding Rossmann-like Domain"/>
    <property type="match status" value="1"/>
</dbReference>
<dbReference type="Pfam" id="PF00106">
    <property type="entry name" value="adh_short"/>
    <property type="match status" value="1"/>
</dbReference>
<dbReference type="GO" id="GO:0016491">
    <property type="term" value="F:oxidoreductase activity"/>
    <property type="evidence" value="ECO:0007669"/>
    <property type="project" value="UniProtKB-KW"/>
</dbReference>
<dbReference type="RefSeq" id="XP_033402209.1">
    <property type="nucleotide sequence ID" value="XM_033545927.1"/>
</dbReference>
<evidence type="ECO:0000256" key="5">
    <source>
        <dbReference type="SAM" id="MobiDB-lite"/>
    </source>
</evidence>
<dbReference type="PRINTS" id="PR00080">
    <property type="entry name" value="SDRFAMILY"/>
</dbReference>
<dbReference type="InterPro" id="IPR036291">
    <property type="entry name" value="NAD(P)-bd_dom_sf"/>
</dbReference>
<keyword evidence="7" id="KW-1185">Reference proteome</keyword>